<dbReference type="GO" id="GO:0030598">
    <property type="term" value="F:rRNA N-glycosylase activity"/>
    <property type="evidence" value="ECO:0007669"/>
    <property type="project" value="InterPro"/>
</dbReference>
<dbReference type="GO" id="GO:0017148">
    <property type="term" value="P:negative regulation of translation"/>
    <property type="evidence" value="ECO:0007669"/>
    <property type="project" value="InterPro"/>
</dbReference>
<proteinExistence type="predicted"/>
<evidence type="ECO:0000313" key="3">
    <source>
        <dbReference type="EMBL" id="TRX92900.1"/>
    </source>
</evidence>
<feature type="region of interest" description="Disordered" evidence="1">
    <location>
        <begin position="1"/>
        <end position="21"/>
    </location>
</feature>
<evidence type="ECO:0000259" key="2">
    <source>
        <dbReference type="Pfam" id="PF20241"/>
    </source>
</evidence>
<dbReference type="OrthoDB" id="4927890at2759"/>
<dbReference type="InterPro" id="IPR016138">
    <property type="entry name" value="Ribosome_inactivat_prot_sub1"/>
</dbReference>
<dbReference type="InterPro" id="IPR046533">
    <property type="entry name" value="DUF6598"/>
</dbReference>
<dbReference type="Proteomes" id="UP000319160">
    <property type="component" value="Unassembled WGS sequence"/>
</dbReference>
<dbReference type="Gene3D" id="3.40.420.10">
    <property type="entry name" value="Ricin (A subunit), domain 1"/>
    <property type="match status" value="1"/>
</dbReference>
<gene>
    <name evidence="3" type="ORF">FHL15_006306</name>
</gene>
<dbReference type="AlphaFoldDB" id="A0A553HY71"/>
<dbReference type="InterPro" id="IPR001574">
    <property type="entry name" value="Ribosome_inactivat_prot"/>
</dbReference>
<dbReference type="SUPFAM" id="SSF56371">
    <property type="entry name" value="Ribosome inactivating proteins (RIP)"/>
    <property type="match status" value="1"/>
</dbReference>
<dbReference type="InterPro" id="IPR036041">
    <property type="entry name" value="Ribosome-inact_prot_sf"/>
</dbReference>
<feature type="compositionally biased region" description="Polar residues" evidence="1">
    <location>
        <begin position="1"/>
        <end position="10"/>
    </location>
</feature>
<keyword evidence="4" id="KW-1185">Reference proteome</keyword>
<dbReference type="InterPro" id="IPR017989">
    <property type="entry name" value="Ribosome_inactivat_1/2"/>
</dbReference>
<accession>A0A553HY71</accession>
<dbReference type="STRING" id="2512241.A0A553HY71"/>
<dbReference type="InterPro" id="IPR016139">
    <property type="entry name" value="Ribosome_inactivat_prot_sub2"/>
</dbReference>
<name>A0A553HY71_9PEZI</name>
<dbReference type="Pfam" id="PF00161">
    <property type="entry name" value="RIP"/>
    <property type="match status" value="1"/>
</dbReference>
<dbReference type="PRINTS" id="PR00396">
    <property type="entry name" value="SHIGARICIN"/>
</dbReference>
<reference evidence="4" key="1">
    <citation type="submission" date="2019-06" db="EMBL/GenBank/DDBJ databases">
        <title>Draft genome sequence of the griseofulvin-producing fungus Xylaria cubensis strain G536.</title>
        <authorList>
            <person name="Mead M.E."/>
            <person name="Raja H.A."/>
            <person name="Steenwyk J.L."/>
            <person name="Knowles S.L."/>
            <person name="Oberlies N.H."/>
            <person name="Rokas A."/>
        </authorList>
    </citation>
    <scope>NUCLEOTIDE SEQUENCE [LARGE SCALE GENOMIC DNA]</scope>
    <source>
        <strain evidence="4">G536</strain>
    </source>
</reference>
<evidence type="ECO:0000256" key="1">
    <source>
        <dbReference type="SAM" id="MobiDB-lite"/>
    </source>
</evidence>
<protein>
    <recommendedName>
        <fullName evidence="2">DUF6598 domain-containing protein</fullName>
    </recommendedName>
</protein>
<dbReference type="Pfam" id="PF20241">
    <property type="entry name" value="DUF6598"/>
    <property type="match status" value="1"/>
</dbReference>
<dbReference type="EMBL" id="VFLP01000033">
    <property type="protein sequence ID" value="TRX92900.1"/>
    <property type="molecule type" value="Genomic_DNA"/>
</dbReference>
<evidence type="ECO:0000313" key="4">
    <source>
        <dbReference type="Proteomes" id="UP000319160"/>
    </source>
</evidence>
<sequence length="535" mass="58989">MASFTMISPQRHTDPKSSSMKQKASKAFHNAQCRASLIITMDFYGIFVVDFGSDAYKQFIDEVRNQLVNNRSACLAVPYLRPQEYVPNNWFDVKLIYGEYAVTLRIRSDSLYLDAYQAGDQWFEFDDAPHITPGATRLPFGGGYSSIEHAAEIGTRGRAGWLLSGTYLGLAVANIRAESANSVTKARQLLVLIQMINEAIRFKEIEAVLANQWSTATNPSGEMIALQNAWGALSGAVLQANASAADDALHVRQTGNDLSIKTPRDASKVLGIMLCRSQNPPNFLKGRPMVEVFKLRIDRIDGENPGNLYGTVIAQDGLGRQYVYNRDIKLPEPIVPGLDALLTGPPETISAADGFSLIVDLWDYDYFSPDDSIAKGTIDWNIYDINNQYDKPLLQTVNGDYGSVTLQYVVLRDAAQALIEVVLINGDGEDPADVYGTIKTYNGYGWSSLFHKPDKRSCIQVHPNSVIPLSRSVVAVPMAGVLTVEALLFDYDQISYDDEIANGQATFKPQIGYPQPDIKSIKGENGEISVKVTWS</sequence>
<comment type="caution">
    <text evidence="3">The sequence shown here is derived from an EMBL/GenBank/DDBJ whole genome shotgun (WGS) entry which is preliminary data.</text>
</comment>
<dbReference type="Gene3D" id="4.10.470.10">
    <property type="entry name" value="Ricin (A Subunit), domain 2"/>
    <property type="match status" value="1"/>
</dbReference>
<organism evidence="3 4">
    <name type="scientific">Xylaria flabelliformis</name>
    <dbReference type="NCBI Taxonomy" id="2512241"/>
    <lineage>
        <taxon>Eukaryota</taxon>
        <taxon>Fungi</taxon>
        <taxon>Dikarya</taxon>
        <taxon>Ascomycota</taxon>
        <taxon>Pezizomycotina</taxon>
        <taxon>Sordariomycetes</taxon>
        <taxon>Xylariomycetidae</taxon>
        <taxon>Xylariales</taxon>
        <taxon>Xylariaceae</taxon>
        <taxon>Xylaria</taxon>
    </lineage>
</organism>
<feature type="domain" description="DUF6598" evidence="2">
    <location>
        <begin position="289"/>
        <end position="532"/>
    </location>
</feature>
<dbReference type="PANTHER" id="PTHR33453">
    <property type="match status" value="1"/>
</dbReference>
<dbReference type="PANTHER" id="PTHR33453:SF38">
    <property type="entry name" value="DUF6598 DOMAIN-CONTAINING PROTEIN"/>
    <property type="match status" value="1"/>
</dbReference>